<feature type="compositionally biased region" description="Basic and acidic residues" evidence="1">
    <location>
        <begin position="238"/>
        <end position="251"/>
    </location>
</feature>
<feature type="region of interest" description="Disordered" evidence="1">
    <location>
        <begin position="227"/>
        <end position="251"/>
    </location>
</feature>
<organism evidence="2 3">
    <name type="scientific">Ditylenchus dipsaci</name>
    <dbReference type="NCBI Taxonomy" id="166011"/>
    <lineage>
        <taxon>Eukaryota</taxon>
        <taxon>Metazoa</taxon>
        <taxon>Ecdysozoa</taxon>
        <taxon>Nematoda</taxon>
        <taxon>Chromadorea</taxon>
        <taxon>Rhabditida</taxon>
        <taxon>Tylenchina</taxon>
        <taxon>Tylenchomorpha</taxon>
        <taxon>Sphaerularioidea</taxon>
        <taxon>Anguinidae</taxon>
        <taxon>Anguininae</taxon>
        <taxon>Ditylenchus</taxon>
    </lineage>
</organism>
<name>A0A915CZE3_9BILA</name>
<evidence type="ECO:0000313" key="3">
    <source>
        <dbReference type="WBParaSite" id="jg14294"/>
    </source>
</evidence>
<evidence type="ECO:0000313" key="2">
    <source>
        <dbReference type="Proteomes" id="UP000887574"/>
    </source>
</evidence>
<protein>
    <submittedName>
        <fullName evidence="3">Uncharacterized protein</fullName>
    </submittedName>
</protein>
<accession>A0A915CZE3</accession>
<proteinExistence type="predicted"/>
<evidence type="ECO:0000256" key="1">
    <source>
        <dbReference type="SAM" id="MobiDB-lite"/>
    </source>
</evidence>
<dbReference type="Proteomes" id="UP000887574">
    <property type="component" value="Unplaced"/>
</dbReference>
<sequence>MGVDLPDLWDYMFSVASFPIKEIPSFPVATSSQDDYIIHPDMSPPRLEELLEDNLLRQKEKEKLGIMEASEFFDPTTVDREQKAKSGFPAFFGRNAQSLGIKVERVGVGPMETMDISLDSLASPIMAIRRPIAKIRKSKLKRKEEKRKKSNIAPITVPPTTMIPPPLIEPSRRVLEIRSEATKLKIILPATPKEMKQVVIAKKDLTSDSDSDIEVVSEVIATPPRTPCIPKEPIAVNKPEETKENKTQESLELKTPCTANNPFRVEPGSGLKLRILRNMPRNE</sequence>
<keyword evidence="2" id="KW-1185">Reference proteome</keyword>
<dbReference type="AlphaFoldDB" id="A0A915CZE3"/>
<reference evidence="3" key="1">
    <citation type="submission" date="2022-11" db="UniProtKB">
        <authorList>
            <consortium name="WormBaseParasite"/>
        </authorList>
    </citation>
    <scope>IDENTIFICATION</scope>
</reference>
<dbReference type="WBParaSite" id="jg14294">
    <property type="protein sequence ID" value="jg14294"/>
    <property type="gene ID" value="jg14294"/>
</dbReference>